<dbReference type="InterPro" id="IPR012340">
    <property type="entry name" value="NA-bd_OB-fold"/>
</dbReference>
<dbReference type="SUPFAM" id="SSF50249">
    <property type="entry name" value="Nucleic acid-binding proteins"/>
    <property type="match status" value="1"/>
</dbReference>
<dbReference type="Gene3D" id="2.40.50.140">
    <property type="entry name" value="Nucleic acid-binding proteins"/>
    <property type="match status" value="1"/>
</dbReference>
<dbReference type="Gene3D" id="1.10.150.20">
    <property type="entry name" value="5' to 3' exonuclease, C-terminal subdomain"/>
    <property type="match status" value="1"/>
</dbReference>
<feature type="domain" description="Helix-hairpin-helix DNA-binding motif class 1" evidence="7">
    <location>
        <begin position="105"/>
        <end position="124"/>
    </location>
</feature>
<keyword evidence="1 6" id="KW-0963">Cytoplasm</keyword>
<protein>
    <recommendedName>
        <fullName evidence="6">Holliday junction branch migration complex subunit RuvA</fullName>
    </recommendedName>
</protein>
<keyword evidence="3 6" id="KW-0238">DNA-binding</keyword>
<dbReference type="InterPro" id="IPR013849">
    <property type="entry name" value="DNA_helicase_Holl-junc_RuvA_I"/>
</dbReference>
<comment type="function">
    <text evidence="6">The RuvA-RuvB-RuvC complex processes Holliday junction (HJ) DNA during genetic recombination and DNA repair, while the RuvA-RuvB complex plays an important role in the rescue of blocked DNA replication forks via replication fork reversal (RFR). RuvA specifically binds to HJ cruciform DNA, conferring on it an open structure. The RuvB hexamer acts as an ATP-dependent pump, pulling dsDNA into and through the RuvAB complex. HJ branch migration allows RuvC to scan DNA until it finds its consensus sequence, where it cleaves and resolves the cruciform DNA.</text>
</comment>
<comment type="domain">
    <text evidence="6">Has three domains with a flexible linker between the domains II and III and assumes an 'L' shape. Domain III is highly mobile and contacts RuvB.</text>
</comment>
<dbReference type="InterPro" id="IPR011114">
    <property type="entry name" value="RuvA_C"/>
</dbReference>
<dbReference type="InterPro" id="IPR036267">
    <property type="entry name" value="RuvA_C_sf"/>
</dbReference>
<dbReference type="GO" id="GO:0005524">
    <property type="term" value="F:ATP binding"/>
    <property type="evidence" value="ECO:0007669"/>
    <property type="project" value="InterPro"/>
</dbReference>
<dbReference type="SUPFAM" id="SSF47781">
    <property type="entry name" value="RuvA domain 2-like"/>
    <property type="match status" value="1"/>
</dbReference>
<dbReference type="GO" id="GO:0006310">
    <property type="term" value="P:DNA recombination"/>
    <property type="evidence" value="ECO:0007669"/>
    <property type="project" value="UniProtKB-UniRule"/>
</dbReference>
<comment type="subunit">
    <text evidence="6">Homotetramer. Forms an RuvA(8)-RuvB(12)-Holliday junction (HJ) complex. HJ DNA is sandwiched between 2 RuvA tetramers; dsDNA enters through RuvA and exits via RuvB. An RuvB hexamer assembles on each DNA strand where it exits the tetramer. Each RuvB hexamer is contacted by two RuvA subunits (via domain III) on 2 adjacent RuvB subunits; this complex drives branch migration. In the full resolvosome a probable DNA-RuvA(4)-RuvB(12)-RuvC(2) complex forms which resolves the HJ.</text>
</comment>
<keyword evidence="8" id="KW-0347">Helicase</keyword>
<dbReference type="GO" id="GO:0006281">
    <property type="term" value="P:DNA repair"/>
    <property type="evidence" value="ECO:0007669"/>
    <property type="project" value="UniProtKB-UniRule"/>
</dbReference>
<dbReference type="Pfam" id="PF01330">
    <property type="entry name" value="RuvA_N"/>
    <property type="match status" value="1"/>
</dbReference>
<keyword evidence="5 6" id="KW-0234">DNA repair</keyword>
<dbReference type="InterPro" id="IPR003583">
    <property type="entry name" value="Hlx-hairpin-Hlx_DNA-bd_motif"/>
</dbReference>
<dbReference type="GO" id="GO:0048476">
    <property type="term" value="C:Holliday junction resolvase complex"/>
    <property type="evidence" value="ECO:0007669"/>
    <property type="project" value="UniProtKB-UniRule"/>
</dbReference>
<dbReference type="GO" id="GO:0005737">
    <property type="term" value="C:cytoplasm"/>
    <property type="evidence" value="ECO:0007669"/>
    <property type="project" value="UniProtKB-SubCell"/>
</dbReference>
<gene>
    <name evidence="6" type="primary">ruvA</name>
    <name evidence="8" type="ORF">FC86_GL000304</name>
</gene>
<organism evidence="8 9">
    <name type="scientific">Holzapfeliella floricola DSM 23037 = JCM 16512</name>
    <dbReference type="NCBI Taxonomy" id="1423744"/>
    <lineage>
        <taxon>Bacteria</taxon>
        <taxon>Bacillati</taxon>
        <taxon>Bacillota</taxon>
        <taxon>Bacilli</taxon>
        <taxon>Lactobacillales</taxon>
        <taxon>Lactobacillaceae</taxon>
        <taxon>Holzapfeliella</taxon>
    </lineage>
</organism>
<dbReference type="Pfam" id="PF14520">
    <property type="entry name" value="HHH_5"/>
    <property type="match status" value="1"/>
</dbReference>
<evidence type="ECO:0000256" key="5">
    <source>
        <dbReference type="ARBA" id="ARBA00023204"/>
    </source>
</evidence>
<evidence type="ECO:0000313" key="9">
    <source>
        <dbReference type="Proteomes" id="UP000051378"/>
    </source>
</evidence>
<comment type="subcellular location">
    <subcellularLocation>
        <location evidence="6">Cytoplasm</location>
    </subcellularLocation>
</comment>
<dbReference type="HAMAP" id="MF_00031">
    <property type="entry name" value="DNA_HJ_migration_RuvA"/>
    <property type="match status" value="1"/>
</dbReference>
<sequence>MYEYLKGTIVSIKPDYIVLENNGMGYLVLTPYPYHYKQEESAQVFIEQIVRESELTLYGFKSLEDKQLFNLLNRVSGIGPRSALAIMASEDVSGLAEAVDSGDIKYLMKFPGIGKKTASQIVLDLQGKMAIYQDDLFTISDKSDSQLTSDSKEFDESLQALQALGYTKREIDKISPKLKQAQLNKVDEYVKEGLKLLLKK</sequence>
<accession>A0A0R2DJC1</accession>
<dbReference type="GO" id="GO:0009378">
    <property type="term" value="F:four-way junction helicase activity"/>
    <property type="evidence" value="ECO:0007669"/>
    <property type="project" value="InterPro"/>
</dbReference>
<dbReference type="InterPro" id="IPR010994">
    <property type="entry name" value="RuvA_2-like"/>
</dbReference>
<evidence type="ECO:0000259" key="7">
    <source>
        <dbReference type="SMART" id="SM00278"/>
    </source>
</evidence>
<comment type="caution">
    <text evidence="6">Lacks conserved residue(s) required for the propagation of feature annotation.</text>
</comment>
<evidence type="ECO:0000256" key="6">
    <source>
        <dbReference type="HAMAP-Rule" id="MF_00031"/>
    </source>
</evidence>
<dbReference type="RefSeq" id="WP_056974468.1">
    <property type="nucleotide sequence ID" value="NZ_AYZL01000016.1"/>
</dbReference>
<dbReference type="SUPFAM" id="SSF46929">
    <property type="entry name" value="DNA helicase RuvA subunit, C-terminal domain"/>
    <property type="match status" value="1"/>
</dbReference>
<reference evidence="8 9" key="1">
    <citation type="journal article" date="2015" name="Genome Announc.">
        <title>Expanding the biotechnology potential of lactobacilli through comparative genomics of 213 strains and associated genera.</title>
        <authorList>
            <person name="Sun Z."/>
            <person name="Harris H.M."/>
            <person name="McCann A."/>
            <person name="Guo C."/>
            <person name="Argimon S."/>
            <person name="Zhang W."/>
            <person name="Yang X."/>
            <person name="Jeffery I.B."/>
            <person name="Cooney J.C."/>
            <person name="Kagawa T.F."/>
            <person name="Liu W."/>
            <person name="Song Y."/>
            <person name="Salvetti E."/>
            <person name="Wrobel A."/>
            <person name="Rasinkangas P."/>
            <person name="Parkhill J."/>
            <person name="Rea M.C."/>
            <person name="O'Sullivan O."/>
            <person name="Ritari J."/>
            <person name="Douillard F.P."/>
            <person name="Paul Ross R."/>
            <person name="Yang R."/>
            <person name="Briner A.E."/>
            <person name="Felis G.E."/>
            <person name="de Vos W.M."/>
            <person name="Barrangou R."/>
            <person name="Klaenhammer T.R."/>
            <person name="Caufield P.W."/>
            <person name="Cui Y."/>
            <person name="Zhang H."/>
            <person name="O'Toole P.W."/>
        </authorList>
    </citation>
    <scope>NUCLEOTIDE SEQUENCE [LARGE SCALE GENOMIC DNA]</scope>
    <source>
        <strain evidence="8 9">DSM 23037</strain>
    </source>
</reference>
<dbReference type="GO" id="GO:0000400">
    <property type="term" value="F:four-way junction DNA binding"/>
    <property type="evidence" value="ECO:0007669"/>
    <property type="project" value="UniProtKB-UniRule"/>
</dbReference>
<evidence type="ECO:0000256" key="2">
    <source>
        <dbReference type="ARBA" id="ARBA00022763"/>
    </source>
</evidence>
<keyword evidence="4 6" id="KW-0233">DNA recombination</keyword>
<dbReference type="CDD" id="cd14332">
    <property type="entry name" value="UBA_RuvA_C"/>
    <property type="match status" value="1"/>
</dbReference>
<dbReference type="GO" id="GO:0009379">
    <property type="term" value="C:Holliday junction helicase complex"/>
    <property type="evidence" value="ECO:0007669"/>
    <property type="project" value="InterPro"/>
</dbReference>
<dbReference type="SMART" id="SM00278">
    <property type="entry name" value="HhH1"/>
    <property type="match status" value="2"/>
</dbReference>
<dbReference type="NCBIfam" id="TIGR00084">
    <property type="entry name" value="ruvA"/>
    <property type="match status" value="1"/>
</dbReference>
<evidence type="ECO:0000313" key="8">
    <source>
        <dbReference type="EMBL" id="KRN04207.1"/>
    </source>
</evidence>
<comment type="caution">
    <text evidence="8">The sequence shown here is derived from an EMBL/GenBank/DDBJ whole genome shotgun (WGS) entry which is preliminary data.</text>
</comment>
<dbReference type="OrthoDB" id="5293449at2"/>
<evidence type="ECO:0000256" key="1">
    <source>
        <dbReference type="ARBA" id="ARBA00022490"/>
    </source>
</evidence>
<dbReference type="Pfam" id="PF07499">
    <property type="entry name" value="RuvA_C"/>
    <property type="match status" value="1"/>
</dbReference>
<keyword evidence="8" id="KW-0547">Nucleotide-binding</keyword>
<keyword evidence="2 6" id="KW-0227">DNA damage</keyword>
<dbReference type="InterPro" id="IPR000085">
    <property type="entry name" value="RuvA"/>
</dbReference>
<feature type="region of interest" description="Domain III" evidence="6">
    <location>
        <begin position="149"/>
        <end position="200"/>
    </location>
</feature>
<evidence type="ECO:0000256" key="4">
    <source>
        <dbReference type="ARBA" id="ARBA00023172"/>
    </source>
</evidence>
<keyword evidence="8" id="KW-0067">ATP-binding</keyword>
<proteinExistence type="inferred from homology"/>
<dbReference type="PATRIC" id="fig|1423744.4.peg.311"/>
<dbReference type="STRING" id="1423744.FC86_GL000304"/>
<feature type="domain" description="Helix-hairpin-helix DNA-binding motif class 1" evidence="7">
    <location>
        <begin position="70"/>
        <end position="89"/>
    </location>
</feature>
<dbReference type="EMBL" id="AYZL01000016">
    <property type="protein sequence ID" value="KRN04207.1"/>
    <property type="molecule type" value="Genomic_DNA"/>
</dbReference>
<name>A0A0R2DJC1_9LACO</name>
<keyword evidence="8" id="KW-0378">Hydrolase</keyword>
<comment type="similarity">
    <text evidence="6">Belongs to the RuvA family.</text>
</comment>
<keyword evidence="9" id="KW-1185">Reference proteome</keyword>
<evidence type="ECO:0000256" key="3">
    <source>
        <dbReference type="ARBA" id="ARBA00023125"/>
    </source>
</evidence>
<feature type="region of interest" description="Domain II" evidence="6">
    <location>
        <begin position="62"/>
        <end position="139"/>
    </location>
</feature>
<dbReference type="AlphaFoldDB" id="A0A0R2DJC1"/>
<dbReference type="Proteomes" id="UP000051378">
    <property type="component" value="Unassembled WGS sequence"/>
</dbReference>